<evidence type="ECO:0000313" key="1">
    <source>
        <dbReference type="EMBL" id="KAH6922577.1"/>
    </source>
</evidence>
<protein>
    <submittedName>
        <fullName evidence="1">Uncharacterized protein</fullName>
    </submittedName>
</protein>
<evidence type="ECO:0000313" key="2">
    <source>
        <dbReference type="Proteomes" id="UP000821845"/>
    </source>
</evidence>
<reference evidence="1" key="1">
    <citation type="submission" date="2020-05" db="EMBL/GenBank/DDBJ databases">
        <title>Large-scale comparative analyses of tick genomes elucidate their genetic diversity and vector capacities.</title>
        <authorList>
            <person name="Jia N."/>
            <person name="Wang J."/>
            <person name="Shi W."/>
            <person name="Du L."/>
            <person name="Sun Y."/>
            <person name="Zhan W."/>
            <person name="Jiang J."/>
            <person name="Wang Q."/>
            <person name="Zhang B."/>
            <person name="Ji P."/>
            <person name="Sakyi L.B."/>
            <person name="Cui X."/>
            <person name="Yuan T."/>
            <person name="Jiang B."/>
            <person name="Yang W."/>
            <person name="Lam T.T.-Y."/>
            <person name="Chang Q."/>
            <person name="Ding S."/>
            <person name="Wang X."/>
            <person name="Zhu J."/>
            <person name="Ruan X."/>
            <person name="Zhao L."/>
            <person name="Wei J."/>
            <person name="Que T."/>
            <person name="Du C."/>
            <person name="Cheng J."/>
            <person name="Dai P."/>
            <person name="Han X."/>
            <person name="Huang E."/>
            <person name="Gao Y."/>
            <person name="Liu J."/>
            <person name="Shao H."/>
            <person name="Ye R."/>
            <person name="Li L."/>
            <person name="Wei W."/>
            <person name="Wang X."/>
            <person name="Wang C."/>
            <person name="Yang T."/>
            <person name="Huo Q."/>
            <person name="Li W."/>
            <person name="Guo W."/>
            <person name="Chen H."/>
            <person name="Zhou L."/>
            <person name="Ni X."/>
            <person name="Tian J."/>
            <person name="Zhou Y."/>
            <person name="Sheng Y."/>
            <person name="Liu T."/>
            <person name="Pan Y."/>
            <person name="Xia L."/>
            <person name="Li J."/>
            <person name="Zhao F."/>
            <person name="Cao W."/>
        </authorList>
    </citation>
    <scope>NUCLEOTIDE SEQUENCE</scope>
    <source>
        <strain evidence="1">Hyas-2018</strain>
    </source>
</reference>
<organism evidence="1 2">
    <name type="scientific">Hyalomma asiaticum</name>
    <name type="common">Tick</name>
    <dbReference type="NCBI Taxonomy" id="266040"/>
    <lineage>
        <taxon>Eukaryota</taxon>
        <taxon>Metazoa</taxon>
        <taxon>Ecdysozoa</taxon>
        <taxon>Arthropoda</taxon>
        <taxon>Chelicerata</taxon>
        <taxon>Arachnida</taxon>
        <taxon>Acari</taxon>
        <taxon>Parasitiformes</taxon>
        <taxon>Ixodida</taxon>
        <taxon>Ixodoidea</taxon>
        <taxon>Ixodidae</taxon>
        <taxon>Hyalomminae</taxon>
        <taxon>Hyalomma</taxon>
    </lineage>
</organism>
<comment type="caution">
    <text evidence="1">The sequence shown here is derived from an EMBL/GenBank/DDBJ whole genome shotgun (WGS) entry which is preliminary data.</text>
</comment>
<sequence length="262" mass="29062">MATMWEFDAFVEDGDRDFASHVERFEHYCQVANVQEEKLKKSTFITAIERLRSDRRYQAEGETGATSAVPLKHMAAKCRYGTFLEDALRDRFVVGLQNSAIQTGAAPSSPHSARISVFPPDKKKKELSARPHARNRSLCGGSASGKPVTSTERRYRNSPAVGPLYNVGRPEEEEKKRRRMLMSAGATFSFGALRERNGRYLEESRGSQGIALASPTHPDPALELQHVHCHPVYGGRPGKVYAARTTPSHRATACADALRVSF</sequence>
<dbReference type="EMBL" id="CM023489">
    <property type="protein sequence ID" value="KAH6922577.1"/>
    <property type="molecule type" value="Genomic_DNA"/>
</dbReference>
<proteinExistence type="predicted"/>
<gene>
    <name evidence="1" type="ORF">HPB50_016635</name>
</gene>
<name>A0ACB7RIB8_HYAAI</name>
<dbReference type="Proteomes" id="UP000821845">
    <property type="component" value="Chromosome 9"/>
</dbReference>
<accession>A0ACB7RIB8</accession>
<keyword evidence="2" id="KW-1185">Reference proteome</keyword>